<accession>A0A0A8ZQU2</accession>
<sequence>MLLPMELCFTGMLSKEILLK</sequence>
<evidence type="ECO:0000313" key="1">
    <source>
        <dbReference type="EMBL" id="JAD41809.1"/>
    </source>
</evidence>
<proteinExistence type="predicted"/>
<dbReference type="EMBL" id="GBRH01256086">
    <property type="protein sequence ID" value="JAD41809.1"/>
    <property type="molecule type" value="Transcribed_RNA"/>
</dbReference>
<reference evidence="1" key="1">
    <citation type="submission" date="2014-09" db="EMBL/GenBank/DDBJ databases">
        <authorList>
            <person name="Magalhaes I.L.F."/>
            <person name="Oliveira U."/>
            <person name="Santos F.R."/>
            <person name="Vidigal T.H.D.A."/>
            <person name="Brescovit A.D."/>
            <person name="Santos A.J."/>
        </authorList>
    </citation>
    <scope>NUCLEOTIDE SEQUENCE</scope>
    <source>
        <tissue evidence="1">Shoot tissue taken approximately 20 cm above the soil surface</tissue>
    </source>
</reference>
<protein>
    <submittedName>
        <fullName evidence="1">Uncharacterized protein</fullName>
    </submittedName>
</protein>
<dbReference type="AlphaFoldDB" id="A0A0A8ZQU2"/>
<organism evidence="1">
    <name type="scientific">Arundo donax</name>
    <name type="common">Giant reed</name>
    <name type="synonym">Donax arundinaceus</name>
    <dbReference type="NCBI Taxonomy" id="35708"/>
    <lineage>
        <taxon>Eukaryota</taxon>
        <taxon>Viridiplantae</taxon>
        <taxon>Streptophyta</taxon>
        <taxon>Embryophyta</taxon>
        <taxon>Tracheophyta</taxon>
        <taxon>Spermatophyta</taxon>
        <taxon>Magnoliopsida</taxon>
        <taxon>Liliopsida</taxon>
        <taxon>Poales</taxon>
        <taxon>Poaceae</taxon>
        <taxon>PACMAD clade</taxon>
        <taxon>Arundinoideae</taxon>
        <taxon>Arundineae</taxon>
        <taxon>Arundo</taxon>
    </lineage>
</organism>
<reference evidence="1" key="2">
    <citation type="journal article" date="2015" name="Data Brief">
        <title>Shoot transcriptome of the giant reed, Arundo donax.</title>
        <authorList>
            <person name="Barrero R.A."/>
            <person name="Guerrero F.D."/>
            <person name="Moolhuijzen P."/>
            <person name="Goolsby J.A."/>
            <person name="Tidwell J."/>
            <person name="Bellgard S.E."/>
            <person name="Bellgard M.I."/>
        </authorList>
    </citation>
    <scope>NUCLEOTIDE SEQUENCE</scope>
    <source>
        <tissue evidence="1">Shoot tissue taken approximately 20 cm above the soil surface</tissue>
    </source>
</reference>
<name>A0A0A8ZQU2_ARUDO</name>